<keyword evidence="1" id="KW-1133">Transmembrane helix</keyword>
<feature type="transmembrane region" description="Helical" evidence="1">
    <location>
        <begin position="106"/>
        <end position="124"/>
    </location>
</feature>
<feature type="transmembrane region" description="Helical" evidence="1">
    <location>
        <begin position="187"/>
        <end position="208"/>
    </location>
</feature>
<dbReference type="Proteomes" id="UP000617402">
    <property type="component" value="Unassembled WGS sequence"/>
</dbReference>
<feature type="transmembrane region" description="Helical" evidence="1">
    <location>
        <begin position="21"/>
        <end position="48"/>
    </location>
</feature>
<feature type="transmembrane region" description="Helical" evidence="1">
    <location>
        <begin position="145"/>
        <end position="167"/>
    </location>
</feature>
<evidence type="ECO:0000256" key="1">
    <source>
        <dbReference type="SAM" id="Phobius"/>
    </source>
</evidence>
<proteinExistence type="predicted"/>
<evidence type="ECO:0000313" key="3">
    <source>
        <dbReference type="Proteomes" id="UP000617402"/>
    </source>
</evidence>
<feature type="transmembrane region" description="Helical" evidence="1">
    <location>
        <begin position="242"/>
        <end position="263"/>
    </location>
</feature>
<dbReference type="EMBL" id="JACVHF010000001">
    <property type="protein sequence ID" value="MBC9782962.1"/>
    <property type="molecule type" value="Genomic_DNA"/>
</dbReference>
<dbReference type="RefSeq" id="WP_188038158.1">
    <property type="nucleotide sequence ID" value="NZ_JACVHF010000001.1"/>
</dbReference>
<name>A0ABR7SYM5_HELCL</name>
<protein>
    <submittedName>
        <fullName evidence="2">Uncharacterized protein</fullName>
    </submittedName>
</protein>
<reference evidence="2 3" key="1">
    <citation type="submission" date="2020-07" db="EMBL/GenBank/DDBJ databases">
        <title>Draft whole-genome sequence of Heliobacterium chlorum DSM 3682, type strain.</title>
        <authorList>
            <person name="Kyndt J.A."/>
            <person name="Meyer T.E."/>
            <person name="Imhoff J.F."/>
        </authorList>
    </citation>
    <scope>NUCLEOTIDE SEQUENCE [LARGE SCALE GENOMIC DNA]</scope>
    <source>
        <strain evidence="2 3">DSM 3682</strain>
    </source>
</reference>
<keyword evidence="3" id="KW-1185">Reference proteome</keyword>
<keyword evidence="1" id="KW-0472">Membrane</keyword>
<feature type="transmembrane region" description="Helical" evidence="1">
    <location>
        <begin position="283"/>
        <end position="304"/>
    </location>
</feature>
<organism evidence="2 3">
    <name type="scientific">Heliobacterium chlorum</name>
    <dbReference type="NCBI Taxonomy" id="2698"/>
    <lineage>
        <taxon>Bacteria</taxon>
        <taxon>Bacillati</taxon>
        <taxon>Bacillota</taxon>
        <taxon>Clostridia</taxon>
        <taxon>Eubacteriales</taxon>
        <taxon>Heliobacteriaceae</taxon>
        <taxon>Heliobacterium</taxon>
    </lineage>
</organism>
<keyword evidence="1" id="KW-0812">Transmembrane</keyword>
<sequence length="311" mass="35324">MIVLVSFWSRAWTGARQSFSFWPVVLILWLLNTLVLIPLLLPLFLYLYNTLPDPYALSVTTDPSLLGGSRPQDWEAMSISLFHDLMLPFTTTAAGSLRRSLISLPLILYIALQPFWQAGLWNTLRSRLTSTGRSVRLWSAFFRGIGQYGPASFRIALWLTPLWLGLWQLYSYTSNLFDEKSWGPVQATIIAVDFILVVLFLASLISLIGDLTRWQMIFHPSEQGKPTITLLMQTVPQMIRQLAPLLVPRIILYGFSMALLFVITEVLDRYPAAGIKGIFTALFLQQAIILILFFTRIAALITTVRQVDLRL</sequence>
<accession>A0ABR7SYM5</accession>
<evidence type="ECO:0000313" key="2">
    <source>
        <dbReference type="EMBL" id="MBC9782962.1"/>
    </source>
</evidence>
<comment type="caution">
    <text evidence="2">The sequence shown here is derived from an EMBL/GenBank/DDBJ whole genome shotgun (WGS) entry which is preliminary data.</text>
</comment>
<gene>
    <name evidence="2" type="ORF">H1S01_00385</name>
</gene>